<evidence type="ECO:0000313" key="4">
    <source>
        <dbReference type="EMBL" id="KUG07229.1"/>
    </source>
</evidence>
<dbReference type="InterPro" id="IPR036890">
    <property type="entry name" value="HATPase_C_sf"/>
</dbReference>
<dbReference type="InterPro" id="IPR003594">
    <property type="entry name" value="HATPase_dom"/>
</dbReference>
<feature type="domain" description="Histidine kinase/HSP90-like ATPase" evidence="2">
    <location>
        <begin position="291"/>
        <end position="386"/>
    </location>
</feature>
<dbReference type="SUPFAM" id="SSF55874">
    <property type="entry name" value="ATPase domain of HSP90 chaperone/DNA topoisomerase II/histidine kinase"/>
    <property type="match status" value="1"/>
</dbReference>
<dbReference type="GO" id="GO:0016020">
    <property type="term" value="C:membrane"/>
    <property type="evidence" value="ECO:0007669"/>
    <property type="project" value="InterPro"/>
</dbReference>
<dbReference type="Proteomes" id="UP000054223">
    <property type="component" value="Unassembled WGS sequence"/>
</dbReference>
<name>A0A9X0HJS6_SOLP1</name>
<gene>
    <name evidence="4" type="ORF">ASU33_12710</name>
</gene>
<keyword evidence="1" id="KW-0812">Transmembrane</keyword>
<feature type="transmembrane region" description="Helical" evidence="1">
    <location>
        <begin position="153"/>
        <end position="173"/>
    </location>
</feature>
<keyword evidence="5" id="KW-1185">Reference proteome</keyword>
<evidence type="ECO:0000259" key="2">
    <source>
        <dbReference type="Pfam" id="PF02518"/>
    </source>
</evidence>
<comment type="caution">
    <text evidence="4">The sequence shown here is derived from an EMBL/GenBank/DDBJ whole genome shotgun (WGS) entry which is preliminary data.</text>
</comment>
<dbReference type="AlphaFoldDB" id="A0A9X0HJS6"/>
<protein>
    <recommendedName>
        <fullName evidence="6">Histidine kinase</fullName>
    </recommendedName>
</protein>
<evidence type="ECO:0000256" key="1">
    <source>
        <dbReference type="SAM" id="Phobius"/>
    </source>
</evidence>
<evidence type="ECO:0000313" key="5">
    <source>
        <dbReference type="Proteomes" id="UP000054223"/>
    </source>
</evidence>
<evidence type="ECO:0000259" key="3">
    <source>
        <dbReference type="Pfam" id="PF06580"/>
    </source>
</evidence>
<organism evidence="4 5">
    <name type="scientific">Solirubrum puertoriconensis</name>
    <dbReference type="NCBI Taxonomy" id="1751427"/>
    <lineage>
        <taxon>Bacteria</taxon>
        <taxon>Pseudomonadati</taxon>
        <taxon>Bacteroidota</taxon>
        <taxon>Cytophagia</taxon>
        <taxon>Cytophagales</taxon>
    </lineage>
</organism>
<dbReference type="InterPro" id="IPR010559">
    <property type="entry name" value="Sig_transdc_His_kin_internal"/>
</dbReference>
<dbReference type="GO" id="GO:0000155">
    <property type="term" value="F:phosphorelay sensor kinase activity"/>
    <property type="evidence" value="ECO:0007669"/>
    <property type="project" value="InterPro"/>
</dbReference>
<dbReference type="PANTHER" id="PTHR34220">
    <property type="entry name" value="SENSOR HISTIDINE KINASE YPDA"/>
    <property type="match status" value="1"/>
</dbReference>
<dbReference type="OrthoDB" id="9792992at2"/>
<feature type="transmembrane region" description="Helical" evidence="1">
    <location>
        <begin position="44"/>
        <end position="66"/>
    </location>
</feature>
<dbReference type="Gene3D" id="3.30.565.10">
    <property type="entry name" value="Histidine kinase-like ATPase, C-terminal domain"/>
    <property type="match status" value="1"/>
</dbReference>
<dbReference type="EMBL" id="LNAL01000007">
    <property type="protein sequence ID" value="KUG07229.1"/>
    <property type="molecule type" value="Genomic_DNA"/>
</dbReference>
<dbReference type="Pfam" id="PF06580">
    <property type="entry name" value="His_kinase"/>
    <property type="match status" value="1"/>
</dbReference>
<keyword evidence="1" id="KW-0472">Membrane</keyword>
<proteinExistence type="predicted"/>
<keyword evidence="1" id="KW-1133">Transmembrane helix</keyword>
<reference evidence="4 5" key="1">
    <citation type="submission" date="2015-11" db="EMBL/GenBank/DDBJ databases">
        <title>Solirubrum puertoriconensis gen. nov. an environmental bacteria isolated in Puerto Rico.</title>
        <authorList>
            <person name="Cuebas-Irizarry M.F."/>
            <person name="Montalvo-Rodriguez R."/>
        </authorList>
    </citation>
    <scope>NUCLEOTIDE SEQUENCE [LARGE SCALE GENOMIC DNA]</scope>
    <source>
        <strain evidence="4 5">MC1A</strain>
    </source>
</reference>
<evidence type="ECO:0008006" key="6">
    <source>
        <dbReference type="Google" id="ProtNLM"/>
    </source>
</evidence>
<feature type="domain" description="Signal transduction histidine kinase internal region" evidence="3">
    <location>
        <begin position="194"/>
        <end position="272"/>
    </location>
</feature>
<feature type="transmembrane region" description="Helical" evidence="1">
    <location>
        <begin position="114"/>
        <end position="133"/>
    </location>
</feature>
<sequence length="387" mass="42807">MEVELLTPPAPAPPAWAPPTTAAVHLGAPPLTPEQPARLTWRGLLAMAGFYMGFAVLYAGTIAYTAQDVQPDAFANYLRRVLLFDYPLKALWTLPVWWVFFRTPLERASWPLKLLAHAVVWPLWVGAWFVSYYGLLNWMGEATMSGNGRVWDVYIPALFYGVQFGVLHVHRFIQQLRHHNLLNQQLQAQAHASQMAALKAQINPHFLFNTLNSISASVPPELEGTRELIVRLAHTFRFALDASRHERLPLGDELQFLQSYLELEQARFGNRLRVSFEVDESLLSIPVPPMLVQPLVENAVRHGLAPAVQGGEVHVAARHLSSNQLKVIVADTGVGLPAGCTADTLLGSARGVGLRTTHQRLLALGSHGLHIEGNQPQGLVVSFVLPI</sequence>
<feature type="transmembrane region" description="Helical" evidence="1">
    <location>
        <begin position="86"/>
        <end position="102"/>
    </location>
</feature>
<dbReference type="InterPro" id="IPR050640">
    <property type="entry name" value="Bact_2-comp_sensor_kinase"/>
</dbReference>
<dbReference type="Pfam" id="PF02518">
    <property type="entry name" value="HATPase_c"/>
    <property type="match status" value="1"/>
</dbReference>
<accession>A0A9X0HJS6</accession>
<dbReference type="PANTHER" id="PTHR34220:SF7">
    <property type="entry name" value="SENSOR HISTIDINE KINASE YPDA"/>
    <property type="match status" value="1"/>
</dbReference>
<dbReference type="RefSeq" id="WP_059070855.1">
    <property type="nucleotide sequence ID" value="NZ_LNAL01000007.1"/>
</dbReference>